<feature type="transmembrane region" description="Helical" evidence="2">
    <location>
        <begin position="36"/>
        <end position="55"/>
    </location>
</feature>
<gene>
    <name evidence="3" type="ORF">B9T62_08070</name>
</gene>
<dbReference type="AlphaFoldDB" id="A0A2Z2KAU9"/>
<feature type="compositionally biased region" description="Basic and acidic residues" evidence="1">
    <location>
        <begin position="1"/>
        <end position="11"/>
    </location>
</feature>
<keyword evidence="4" id="KW-1185">Reference proteome</keyword>
<keyword evidence="2" id="KW-0472">Membrane</keyword>
<keyword evidence="2" id="KW-0812">Transmembrane</keyword>
<feature type="region of interest" description="Disordered" evidence="1">
    <location>
        <begin position="1"/>
        <end position="25"/>
    </location>
</feature>
<dbReference type="KEGG" id="pdh:B9T62_08070"/>
<evidence type="ECO:0000256" key="2">
    <source>
        <dbReference type="SAM" id="Phobius"/>
    </source>
</evidence>
<accession>A0A2Z2KAU9</accession>
<name>A0A2Z2KAU9_9BACL</name>
<keyword evidence="2" id="KW-1133">Transmembrane helix</keyword>
<proteinExistence type="predicted"/>
<evidence type="ECO:0000256" key="1">
    <source>
        <dbReference type="SAM" id="MobiDB-lite"/>
    </source>
</evidence>
<evidence type="ECO:0000313" key="3">
    <source>
        <dbReference type="EMBL" id="ASA20745.1"/>
    </source>
</evidence>
<feature type="compositionally biased region" description="Polar residues" evidence="1">
    <location>
        <begin position="12"/>
        <end position="24"/>
    </location>
</feature>
<sequence>METDIKEDTLKQEQSNQSTDGSNKSIKKFRIGKKTGITLSTIAFLIGVLTLRVSIGQVVEITCLMITSTNSKRNLRK</sequence>
<protein>
    <submittedName>
        <fullName evidence="3">Uncharacterized protein</fullName>
    </submittedName>
</protein>
<organism evidence="3 4">
    <name type="scientific">Paenibacillus donghaensis</name>
    <dbReference type="NCBI Taxonomy" id="414771"/>
    <lineage>
        <taxon>Bacteria</taxon>
        <taxon>Bacillati</taxon>
        <taxon>Bacillota</taxon>
        <taxon>Bacilli</taxon>
        <taxon>Bacillales</taxon>
        <taxon>Paenibacillaceae</taxon>
        <taxon>Paenibacillus</taxon>
    </lineage>
</organism>
<evidence type="ECO:0000313" key="4">
    <source>
        <dbReference type="Proteomes" id="UP000249890"/>
    </source>
</evidence>
<dbReference type="Proteomes" id="UP000249890">
    <property type="component" value="Chromosome"/>
</dbReference>
<reference evidence="3 4" key="1">
    <citation type="submission" date="2017-06" db="EMBL/GenBank/DDBJ databases">
        <title>Complete genome sequence of Paenibacillus donghaensis KCTC 13049T isolated from East Sea sediment, South Korea.</title>
        <authorList>
            <person name="Jung B.K."/>
            <person name="Hong S.-J."/>
            <person name="Shin J.-H."/>
        </authorList>
    </citation>
    <scope>NUCLEOTIDE SEQUENCE [LARGE SCALE GENOMIC DNA]</scope>
    <source>
        <strain evidence="3 4">KCTC 13049</strain>
    </source>
</reference>
<dbReference type="EMBL" id="CP021780">
    <property type="protein sequence ID" value="ASA20745.1"/>
    <property type="molecule type" value="Genomic_DNA"/>
</dbReference>